<name>Q2J7I1_FRACC</name>
<organism evidence="1 2">
    <name type="scientific">Frankia casuarinae (strain DSM 45818 / CECT 9043 / HFP020203 / CcI3)</name>
    <dbReference type="NCBI Taxonomy" id="106370"/>
    <lineage>
        <taxon>Bacteria</taxon>
        <taxon>Bacillati</taxon>
        <taxon>Actinomycetota</taxon>
        <taxon>Actinomycetes</taxon>
        <taxon>Frankiales</taxon>
        <taxon>Frankiaceae</taxon>
        <taxon>Frankia</taxon>
    </lineage>
</organism>
<dbReference type="InterPro" id="IPR040701">
    <property type="entry name" value="Bact_RF_family2"/>
</dbReference>
<evidence type="ECO:0008006" key="3">
    <source>
        <dbReference type="Google" id="ProtNLM"/>
    </source>
</evidence>
<keyword evidence="2" id="KW-1185">Reference proteome</keyword>
<dbReference type="SUPFAM" id="SSF53137">
    <property type="entry name" value="Translational machinery components"/>
    <property type="match status" value="1"/>
</dbReference>
<dbReference type="EMBL" id="CP000249">
    <property type="protein sequence ID" value="ABD12761.1"/>
    <property type="molecule type" value="Genomic_DNA"/>
</dbReference>
<proteinExistence type="predicted"/>
<dbReference type="AlphaFoldDB" id="Q2J7I1"/>
<dbReference type="Pfam" id="PF18844">
    <property type="entry name" value="baeRF_family2"/>
    <property type="match status" value="1"/>
</dbReference>
<dbReference type="HOGENOM" id="CLU_054531_1_0_11"/>
<reference evidence="1 2" key="1">
    <citation type="journal article" date="2007" name="Genome Res.">
        <title>Genome characteristics of facultatively symbiotic Frankia sp. strains reflect host range and host plant biogeography.</title>
        <authorList>
            <person name="Normand P."/>
            <person name="Lapierre P."/>
            <person name="Tisa L.S."/>
            <person name="Gogarten J.P."/>
            <person name="Alloisio N."/>
            <person name="Bagnarol E."/>
            <person name="Bassi C.A."/>
            <person name="Berry A.M."/>
            <person name="Bickhart D.M."/>
            <person name="Choisne N."/>
            <person name="Couloux A."/>
            <person name="Cournoyer B."/>
            <person name="Cruveiller S."/>
            <person name="Daubin V."/>
            <person name="Demange N."/>
            <person name="Francino M.P."/>
            <person name="Goltsman E."/>
            <person name="Huang Y."/>
            <person name="Kopp O.R."/>
            <person name="Labarre L."/>
            <person name="Lapidus A."/>
            <person name="Lavire C."/>
            <person name="Marechal J."/>
            <person name="Martinez M."/>
            <person name="Mastronunzio J.E."/>
            <person name="Mullin B.C."/>
            <person name="Niemann J."/>
            <person name="Pujic P."/>
            <person name="Rawnsley T."/>
            <person name="Rouy Z."/>
            <person name="Schenowitz C."/>
            <person name="Sellstedt A."/>
            <person name="Tavares F."/>
            <person name="Tomkins J.P."/>
            <person name="Vallenet D."/>
            <person name="Valverde C."/>
            <person name="Wall L.G."/>
            <person name="Wang Y."/>
            <person name="Medigue C."/>
            <person name="Benson D.R."/>
        </authorList>
    </citation>
    <scope>NUCLEOTIDE SEQUENCE [LARGE SCALE GENOMIC DNA]</scope>
    <source>
        <strain evidence="2">DSM 45818 / CECT 9043 / CcI3</strain>
    </source>
</reference>
<dbReference type="KEGG" id="fra:Francci3_3407"/>
<dbReference type="InterPro" id="IPR042226">
    <property type="entry name" value="eFR1_2_sf"/>
</dbReference>
<accession>Q2J7I1</accession>
<gene>
    <name evidence="1" type="ordered locus">Francci3_3407</name>
</gene>
<dbReference type="RefSeq" id="WP_011437786.1">
    <property type="nucleotide sequence ID" value="NC_007777.1"/>
</dbReference>
<sequence>MIPDEEINELFAVPSPCATLYLGLSDQMDGIAADRAVRWRRLRDSLAADGADGATLGALDEVVASLGPQNAALAACAADGRVVWCHRLRRQVADRAVWGSLPCTLPMLAYRQSSVPCVVVLTDRTGADLRVAGDGLRFAGEVVGSDDEIERNAPGGWSQRRYQDRAEDSWDHNAAQVAEAVTELTERVDAALVVLAGDARAVQLLRKHLPPRVTPLVHQLEHGGRHPGRSDRFHSQEVRELVEAEVRDRTRAVLDRFAEDRAHGRAIDGVPATLAALVRAQVGTLLVVDDPGDDRAAWYGPEPGDVATEPGALARLARRAGSPPTTGRLADLAVRAAWGTGAAVRVLPADLPGAPTDGLGALLRYPSP</sequence>
<dbReference type="OrthoDB" id="5179393at2"/>
<dbReference type="PhylomeDB" id="Q2J7I1"/>
<dbReference type="STRING" id="106370.Francci3_3407"/>
<evidence type="ECO:0000313" key="2">
    <source>
        <dbReference type="Proteomes" id="UP000001937"/>
    </source>
</evidence>
<evidence type="ECO:0000313" key="1">
    <source>
        <dbReference type="EMBL" id="ABD12761.1"/>
    </source>
</evidence>
<dbReference type="Gene3D" id="3.30.420.60">
    <property type="entry name" value="eRF1 domain 2"/>
    <property type="match status" value="1"/>
</dbReference>
<dbReference type="Proteomes" id="UP000001937">
    <property type="component" value="Chromosome"/>
</dbReference>
<dbReference type="eggNOG" id="COG1503">
    <property type="taxonomic scope" value="Bacteria"/>
</dbReference>
<protein>
    <recommendedName>
        <fullName evidence="3">Peptide chain release factor 1</fullName>
    </recommendedName>
</protein>